<evidence type="ECO:0000256" key="7">
    <source>
        <dbReference type="ARBA" id="ARBA00023242"/>
    </source>
</evidence>
<keyword evidence="3 8" id="KW-0863">Zinc-finger</keyword>
<keyword evidence="2" id="KW-0479">Metal-binding</keyword>
<dbReference type="GO" id="GO:0045944">
    <property type="term" value="P:positive regulation of transcription by RNA polymerase II"/>
    <property type="evidence" value="ECO:0007669"/>
    <property type="project" value="TreeGrafter"/>
</dbReference>
<feature type="compositionally biased region" description="Polar residues" evidence="9">
    <location>
        <begin position="136"/>
        <end position="163"/>
    </location>
</feature>
<accession>A0A2A2JQD0</accession>
<dbReference type="PRINTS" id="PR00619">
    <property type="entry name" value="GATAZNFINGER"/>
</dbReference>
<dbReference type="GO" id="GO:0000981">
    <property type="term" value="F:DNA-binding transcription factor activity, RNA polymerase II-specific"/>
    <property type="evidence" value="ECO:0007669"/>
    <property type="project" value="TreeGrafter"/>
</dbReference>
<proteinExistence type="predicted"/>
<dbReference type="OrthoDB" id="515401at2759"/>
<evidence type="ECO:0000256" key="6">
    <source>
        <dbReference type="ARBA" id="ARBA00023163"/>
    </source>
</evidence>
<evidence type="ECO:0000313" key="11">
    <source>
        <dbReference type="EMBL" id="PAV63908.1"/>
    </source>
</evidence>
<dbReference type="PROSITE" id="PS00344">
    <property type="entry name" value="GATA_ZN_FINGER_1"/>
    <property type="match status" value="1"/>
</dbReference>
<gene>
    <name evidence="11" type="ORF">WR25_03279</name>
</gene>
<name>A0A2A2JQD0_9BILA</name>
<evidence type="ECO:0000259" key="10">
    <source>
        <dbReference type="PROSITE" id="PS50114"/>
    </source>
</evidence>
<evidence type="ECO:0000256" key="8">
    <source>
        <dbReference type="PROSITE-ProRule" id="PRU00094"/>
    </source>
</evidence>
<dbReference type="Gene3D" id="3.30.50.10">
    <property type="entry name" value="Erythroid Transcription Factor GATA-1, subunit A"/>
    <property type="match status" value="1"/>
</dbReference>
<feature type="region of interest" description="Disordered" evidence="9">
    <location>
        <begin position="8"/>
        <end position="28"/>
    </location>
</feature>
<dbReference type="STRING" id="2018661.A0A2A2JQD0"/>
<dbReference type="AlphaFoldDB" id="A0A2A2JQD0"/>
<dbReference type="GO" id="GO:0005634">
    <property type="term" value="C:nucleus"/>
    <property type="evidence" value="ECO:0007669"/>
    <property type="project" value="UniProtKB-SubCell"/>
</dbReference>
<evidence type="ECO:0000256" key="3">
    <source>
        <dbReference type="ARBA" id="ARBA00022771"/>
    </source>
</evidence>
<dbReference type="EMBL" id="LIAE01010291">
    <property type="protein sequence ID" value="PAV63908.1"/>
    <property type="molecule type" value="Genomic_DNA"/>
</dbReference>
<dbReference type="InterPro" id="IPR013088">
    <property type="entry name" value="Znf_NHR/GATA"/>
</dbReference>
<dbReference type="PANTHER" id="PTHR10071:SF233">
    <property type="entry name" value="TRANSCRIPTION FACTOR ELT-6"/>
    <property type="match status" value="1"/>
</dbReference>
<evidence type="ECO:0000313" key="12">
    <source>
        <dbReference type="Proteomes" id="UP000218231"/>
    </source>
</evidence>
<dbReference type="SUPFAM" id="SSF57716">
    <property type="entry name" value="Glucocorticoid receptor-like (DNA-binding domain)"/>
    <property type="match status" value="1"/>
</dbReference>
<dbReference type="CDD" id="cd00202">
    <property type="entry name" value="ZnF_GATA"/>
    <property type="match status" value="1"/>
</dbReference>
<dbReference type="InterPro" id="IPR039355">
    <property type="entry name" value="Transcription_factor_GATA"/>
</dbReference>
<dbReference type="GO" id="GO:0000122">
    <property type="term" value="P:negative regulation of transcription by RNA polymerase II"/>
    <property type="evidence" value="ECO:0007669"/>
    <property type="project" value="TreeGrafter"/>
</dbReference>
<reference evidence="11 12" key="1">
    <citation type="journal article" date="2017" name="Curr. Biol.">
        <title>Genome architecture and evolution of a unichromosomal asexual nematode.</title>
        <authorList>
            <person name="Fradin H."/>
            <person name="Zegar C."/>
            <person name="Gutwein M."/>
            <person name="Lucas J."/>
            <person name="Kovtun M."/>
            <person name="Corcoran D."/>
            <person name="Baugh L.R."/>
            <person name="Kiontke K."/>
            <person name="Gunsalus K."/>
            <person name="Fitch D.H."/>
            <person name="Piano F."/>
        </authorList>
    </citation>
    <scope>NUCLEOTIDE SEQUENCE [LARGE SCALE GENOMIC DNA]</scope>
    <source>
        <strain evidence="11">PF1309</strain>
    </source>
</reference>
<organism evidence="11 12">
    <name type="scientific">Diploscapter pachys</name>
    <dbReference type="NCBI Taxonomy" id="2018661"/>
    <lineage>
        <taxon>Eukaryota</taxon>
        <taxon>Metazoa</taxon>
        <taxon>Ecdysozoa</taxon>
        <taxon>Nematoda</taxon>
        <taxon>Chromadorea</taxon>
        <taxon>Rhabditida</taxon>
        <taxon>Rhabditina</taxon>
        <taxon>Rhabditomorpha</taxon>
        <taxon>Rhabditoidea</taxon>
        <taxon>Rhabditidae</taxon>
        <taxon>Diploscapter</taxon>
    </lineage>
</organism>
<dbReference type="PANTHER" id="PTHR10071">
    <property type="entry name" value="TRANSCRIPTION FACTOR GATA FAMILY MEMBER"/>
    <property type="match status" value="1"/>
</dbReference>
<dbReference type="SMART" id="SM00401">
    <property type="entry name" value="ZnF_GATA"/>
    <property type="match status" value="1"/>
</dbReference>
<evidence type="ECO:0000256" key="2">
    <source>
        <dbReference type="ARBA" id="ARBA00022723"/>
    </source>
</evidence>
<keyword evidence="5" id="KW-0805">Transcription regulation</keyword>
<dbReference type="GO" id="GO:0000978">
    <property type="term" value="F:RNA polymerase II cis-regulatory region sequence-specific DNA binding"/>
    <property type="evidence" value="ECO:0007669"/>
    <property type="project" value="TreeGrafter"/>
</dbReference>
<comment type="subcellular location">
    <subcellularLocation>
        <location evidence="1">Nucleus</location>
    </subcellularLocation>
</comment>
<sequence length="437" mass="47400">MFQMTLVVSSPSQCAAASPPDSSASPQPCVGCQQLQTEMKQNMDQMLSKINELHRRMDAFIATNSGKKKFSGLTNQGNQQINKMMNGSQNGHSTPSATATVNFTNSMPSYPTLCSELSSLVENLSDEKPSALLEGLNNSNASSTERTSPAGSQTSASNNGNQGSRKRKPTKEAVQRLWEPQNDIFAAAANGDLLKALKKETNEPSSPAGTPPVSAASNASDNIFQLPTNFMSQFFSNFITYKELILVGDLAQQQQLTMQLLAMVPSLGGNQENGNGQNGQTQTPSDPQALIEQFHAQFKEKMDDDEGNASVSRCTNCMTTKTTAWRRDVLGKLVCNACGLYFRLHRTHRPVHMRKDFIQQRFRRKMKEEEMQSQSAMLSQLMNAMGNPAAGQAVGGTGTAQTVQGNNPFAVSFVEQINAMNQAVAAAQEQLNNTAPV</sequence>
<dbReference type="Proteomes" id="UP000218231">
    <property type="component" value="Unassembled WGS sequence"/>
</dbReference>
<dbReference type="GO" id="GO:0045165">
    <property type="term" value="P:cell fate commitment"/>
    <property type="evidence" value="ECO:0007669"/>
    <property type="project" value="TreeGrafter"/>
</dbReference>
<evidence type="ECO:0000256" key="5">
    <source>
        <dbReference type="ARBA" id="ARBA00023015"/>
    </source>
</evidence>
<dbReference type="InterPro" id="IPR000679">
    <property type="entry name" value="Znf_GATA"/>
</dbReference>
<evidence type="ECO:0000256" key="4">
    <source>
        <dbReference type="ARBA" id="ARBA00022833"/>
    </source>
</evidence>
<protein>
    <recommendedName>
        <fullName evidence="10">GATA-type domain-containing protein</fullName>
    </recommendedName>
</protein>
<evidence type="ECO:0000256" key="1">
    <source>
        <dbReference type="ARBA" id="ARBA00004123"/>
    </source>
</evidence>
<comment type="caution">
    <text evidence="11">The sequence shown here is derived from an EMBL/GenBank/DDBJ whole genome shotgun (WGS) entry which is preliminary data.</text>
</comment>
<keyword evidence="4" id="KW-0862">Zinc</keyword>
<feature type="compositionally biased region" description="Low complexity" evidence="9">
    <location>
        <begin position="9"/>
        <end position="28"/>
    </location>
</feature>
<feature type="region of interest" description="Disordered" evidence="9">
    <location>
        <begin position="133"/>
        <end position="174"/>
    </location>
</feature>
<dbReference type="Pfam" id="PF00320">
    <property type="entry name" value="GATA"/>
    <property type="match status" value="1"/>
</dbReference>
<dbReference type="GO" id="GO:0008270">
    <property type="term" value="F:zinc ion binding"/>
    <property type="evidence" value="ECO:0007669"/>
    <property type="project" value="UniProtKB-KW"/>
</dbReference>
<feature type="domain" description="GATA-type" evidence="10">
    <location>
        <begin position="308"/>
        <end position="361"/>
    </location>
</feature>
<keyword evidence="6" id="KW-0804">Transcription</keyword>
<keyword evidence="7" id="KW-0539">Nucleus</keyword>
<evidence type="ECO:0000256" key="9">
    <source>
        <dbReference type="SAM" id="MobiDB-lite"/>
    </source>
</evidence>
<dbReference type="PROSITE" id="PS50114">
    <property type="entry name" value="GATA_ZN_FINGER_2"/>
    <property type="match status" value="1"/>
</dbReference>
<keyword evidence="12" id="KW-1185">Reference proteome</keyword>